<reference evidence="1" key="1">
    <citation type="submission" date="2019-12" db="EMBL/GenBank/DDBJ databases">
        <title>Clostridiaceae gen. nov. sp. nov., isolated from sediment in Xinjiang, China.</title>
        <authorList>
            <person name="Zhang R."/>
        </authorList>
    </citation>
    <scope>NUCLEOTIDE SEQUENCE</scope>
    <source>
        <strain evidence="1">D2Q-11</strain>
    </source>
</reference>
<dbReference type="Proteomes" id="UP000724672">
    <property type="component" value="Unassembled WGS sequence"/>
</dbReference>
<protein>
    <submittedName>
        <fullName evidence="1">Uncharacterized protein</fullName>
    </submittedName>
</protein>
<proteinExistence type="predicted"/>
<dbReference type="RefSeq" id="WP_203366993.1">
    <property type="nucleotide sequence ID" value="NZ_WSFT01000040.1"/>
</dbReference>
<organism evidence="1 2">
    <name type="scientific">Anaeromonas frigoriresistens</name>
    <dbReference type="NCBI Taxonomy" id="2683708"/>
    <lineage>
        <taxon>Bacteria</taxon>
        <taxon>Bacillati</taxon>
        <taxon>Bacillota</taxon>
        <taxon>Tissierellia</taxon>
        <taxon>Tissierellales</taxon>
        <taxon>Thermohalobacteraceae</taxon>
        <taxon>Anaeromonas</taxon>
    </lineage>
</organism>
<keyword evidence="2" id="KW-1185">Reference proteome</keyword>
<accession>A0A942UZB9</accession>
<gene>
    <name evidence="1" type="ORF">GOQ27_11400</name>
</gene>
<evidence type="ECO:0000313" key="1">
    <source>
        <dbReference type="EMBL" id="MBS4539071.1"/>
    </source>
</evidence>
<dbReference type="AlphaFoldDB" id="A0A942UZB9"/>
<name>A0A942UZB9_9FIRM</name>
<dbReference type="EMBL" id="WSFT01000040">
    <property type="protein sequence ID" value="MBS4539071.1"/>
    <property type="molecule type" value="Genomic_DNA"/>
</dbReference>
<sequence length="59" mass="7186">MSILERFIKKETTCHICDQNPLDKELIYDPKIKQYYHMECLQKRFTKRIESAVKEPNKI</sequence>
<evidence type="ECO:0000313" key="2">
    <source>
        <dbReference type="Proteomes" id="UP000724672"/>
    </source>
</evidence>
<comment type="caution">
    <text evidence="1">The sequence shown here is derived from an EMBL/GenBank/DDBJ whole genome shotgun (WGS) entry which is preliminary data.</text>
</comment>